<dbReference type="Pfam" id="PF00023">
    <property type="entry name" value="Ank"/>
    <property type="match status" value="2"/>
</dbReference>
<reference evidence="7" key="1">
    <citation type="submission" date="2022-12" db="EMBL/GenBank/DDBJ databases">
        <authorList>
            <person name="Petersen C."/>
        </authorList>
    </citation>
    <scope>NUCLEOTIDE SEQUENCE</scope>
    <source>
        <strain evidence="7">IBT 21472</strain>
    </source>
</reference>
<dbReference type="AlphaFoldDB" id="A0A9W9PXM0"/>
<dbReference type="InterPro" id="IPR053137">
    <property type="entry name" value="NLR-like"/>
</dbReference>
<evidence type="ECO:0000256" key="1">
    <source>
        <dbReference type="ARBA" id="ARBA00022737"/>
    </source>
</evidence>
<evidence type="ECO:0000259" key="3">
    <source>
        <dbReference type="Pfam" id="PF01048"/>
    </source>
</evidence>
<keyword evidence="2" id="KW-0040">ANK repeat</keyword>
<feature type="repeat" description="ANK" evidence="2">
    <location>
        <begin position="1060"/>
        <end position="1092"/>
    </location>
</feature>
<accession>A0A9W9PXM0</accession>
<dbReference type="GO" id="GO:0003824">
    <property type="term" value="F:catalytic activity"/>
    <property type="evidence" value="ECO:0007669"/>
    <property type="project" value="InterPro"/>
</dbReference>
<evidence type="ECO:0008006" key="9">
    <source>
        <dbReference type="Google" id="ProtNLM"/>
    </source>
</evidence>
<feature type="repeat" description="ANK" evidence="2">
    <location>
        <begin position="989"/>
        <end position="1021"/>
    </location>
</feature>
<evidence type="ECO:0000259" key="5">
    <source>
        <dbReference type="Pfam" id="PF23239"/>
    </source>
</evidence>
<dbReference type="InterPro" id="IPR056884">
    <property type="entry name" value="NPHP3-like_N"/>
</dbReference>
<gene>
    <name evidence="7" type="ORF">N7476_006718</name>
</gene>
<dbReference type="EMBL" id="JAPZBO010000005">
    <property type="protein sequence ID" value="KAJ5316411.1"/>
    <property type="molecule type" value="Genomic_DNA"/>
</dbReference>
<dbReference type="InterPro" id="IPR035994">
    <property type="entry name" value="Nucleoside_phosphorylase_sf"/>
</dbReference>
<dbReference type="PANTHER" id="PTHR46082">
    <property type="entry name" value="ATP/GTP-BINDING PROTEIN-RELATED"/>
    <property type="match status" value="1"/>
</dbReference>
<dbReference type="PRINTS" id="PR01415">
    <property type="entry name" value="ANKYRIN"/>
</dbReference>
<dbReference type="PROSITE" id="PS50088">
    <property type="entry name" value="ANK_REPEAT"/>
    <property type="match status" value="6"/>
</dbReference>
<dbReference type="InterPro" id="IPR054471">
    <property type="entry name" value="GPIID_WHD"/>
</dbReference>
<dbReference type="PANTHER" id="PTHR46082:SF11">
    <property type="entry name" value="AAA+ ATPASE DOMAIN-CONTAINING PROTEIN-RELATED"/>
    <property type="match status" value="1"/>
</dbReference>
<feature type="repeat" description="ANK" evidence="2">
    <location>
        <begin position="959"/>
        <end position="988"/>
    </location>
</feature>
<feature type="domain" description="DUF7069" evidence="5">
    <location>
        <begin position="585"/>
        <end position="644"/>
    </location>
</feature>
<dbReference type="Pfam" id="PF12796">
    <property type="entry name" value="Ank_2"/>
    <property type="match status" value="2"/>
</dbReference>
<dbReference type="InterPro" id="IPR055497">
    <property type="entry name" value="DUF7069"/>
</dbReference>
<dbReference type="Gene3D" id="3.40.50.1580">
    <property type="entry name" value="Nucleoside phosphorylase domain"/>
    <property type="match status" value="1"/>
</dbReference>
<organism evidence="7 8">
    <name type="scientific">Penicillium atrosanguineum</name>
    <dbReference type="NCBI Taxonomy" id="1132637"/>
    <lineage>
        <taxon>Eukaryota</taxon>
        <taxon>Fungi</taxon>
        <taxon>Dikarya</taxon>
        <taxon>Ascomycota</taxon>
        <taxon>Pezizomycotina</taxon>
        <taxon>Eurotiomycetes</taxon>
        <taxon>Eurotiomycetidae</taxon>
        <taxon>Eurotiales</taxon>
        <taxon>Aspergillaceae</taxon>
        <taxon>Penicillium</taxon>
    </lineage>
</organism>
<protein>
    <recommendedName>
        <fullName evidence="9">Nucleoside phosphorylase domain-containing protein</fullName>
    </recommendedName>
</protein>
<comment type="caution">
    <text evidence="7">The sequence shown here is derived from an EMBL/GenBank/DDBJ whole genome shotgun (WGS) entry which is preliminary data.</text>
</comment>
<dbReference type="Pfam" id="PF22939">
    <property type="entry name" value="WHD_GPIID"/>
    <property type="match status" value="1"/>
</dbReference>
<evidence type="ECO:0000259" key="6">
    <source>
        <dbReference type="Pfam" id="PF24883"/>
    </source>
</evidence>
<dbReference type="SMART" id="SM00248">
    <property type="entry name" value="ANK"/>
    <property type="match status" value="8"/>
</dbReference>
<feature type="repeat" description="ANK" evidence="2">
    <location>
        <begin position="890"/>
        <end position="922"/>
    </location>
</feature>
<dbReference type="SUPFAM" id="SSF52540">
    <property type="entry name" value="P-loop containing nucleoside triphosphate hydrolases"/>
    <property type="match status" value="1"/>
</dbReference>
<feature type="repeat" description="ANK" evidence="2">
    <location>
        <begin position="1027"/>
        <end position="1059"/>
    </location>
</feature>
<dbReference type="SUPFAM" id="SSF48403">
    <property type="entry name" value="Ankyrin repeat"/>
    <property type="match status" value="1"/>
</dbReference>
<keyword evidence="8" id="KW-1185">Reference proteome</keyword>
<dbReference type="InterPro" id="IPR002110">
    <property type="entry name" value="Ankyrin_rpt"/>
</dbReference>
<dbReference type="Pfam" id="PF23239">
    <property type="entry name" value="DUF7069"/>
    <property type="match status" value="1"/>
</dbReference>
<feature type="repeat" description="ANK" evidence="2">
    <location>
        <begin position="923"/>
        <end position="955"/>
    </location>
</feature>
<dbReference type="Proteomes" id="UP001147746">
    <property type="component" value="Unassembled WGS sequence"/>
</dbReference>
<dbReference type="PROSITE" id="PS50297">
    <property type="entry name" value="ANK_REP_REGION"/>
    <property type="match status" value="5"/>
</dbReference>
<evidence type="ECO:0000313" key="7">
    <source>
        <dbReference type="EMBL" id="KAJ5316411.1"/>
    </source>
</evidence>
<dbReference type="Gene3D" id="1.25.40.20">
    <property type="entry name" value="Ankyrin repeat-containing domain"/>
    <property type="match status" value="3"/>
</dbReference>
<evidence type="ECO:0000313" key="8">
    <source>
        <dbReference type="Proteomes" id="UP001147746"/>
    </source>
</evidence>
<feature type="domain" description="Nucleoside phosphorylase" evidence="3">
    <location>
        <begin position="11"/>
        <end position="289"/>
    </location>
</feature>
<dbReference type="InterPro" id="IPR036770">
    <property type="entry name" value="Ankyrin_rpt-contain_sf"/>
</dbReference>
<keyword evidence="1" id="KW-0677">Repeat</keyword>
<dbReference type="Pfam" id="PF24883">
    <property type="entry name" value="NPHP3_N"/>
    <property type="match status" value="1"/>
</dbReference>
<feature type="domain" description="GPI inositol-deacylase winged helix" evidence="4">
    <location>
        <begin position="678"/>
        <end position="754"/>
    </location>
</feature>
<dbReference type="InterPro" id="IPR000845">
    <property type="entry name" value="Nucleoside_phosphorylase_d"/>
</dbReference>
<reference evidence="7" key="2">
    <citation type="journal article" date="2023" name="IMA Fungus">
        <title>Comparative genomic study of the Penicillium genus elucidates a diverse pangenome and 15 lateral gene transfer events.</title>
        <authorList>
            <person name="Petersen C."/>
            <person name="Sorensen T."/>
            <person name="Nielsen M.R."/>
            <person name="Sondergaard T.E."/>
            <person name="Sorensen J.L."/>
            <person name="Fitzpatrick D.A."/>
            <person name="Frisvad J.C."/>
            <person name="Nielsen K.L."/>
        </authorList>
    </citation>
    <scope>NUCLEOTIDE SEQUENCE</scope>
    <source>
        <strain evidence="7">IBT 21472</strain>
    </source>
</reference>
<dbReference type="GO" id="GO:0009116">
    <property type="term" value="P:nucleoside metabolic process"/>
    <property type="evidence" value="ECO:0007669"/>
    <property type="project" value="InterPro"/>
</dbReference>
<evidence type="ECO:0000256" key="2">
    <source>
        <dbReference type="PROSITE-ProRule" id="PRU00023"/>
    </source>
</evidence>
<dbReference type="InterPro" id="IPR027417">
    <property type="entry name" value="P-loop_NTPase"/>
</dbReference>
<evidence type="ECO:0000259" key="4">
    <source>
        <dbReference type="Pfam" id="PF22939"/>
    </source>
</evidence>
<dbReference type="Pfam" id="PF01048">
    <property type="entry name" value="PNP_UDP_1"/>
    <property type="match status" value="1"/>
</dbReference>
<dbReference type="Gene3D" id="3.40.50.300">
    <property type="entry name" value="P-loop containing nucleotide triphosphate hydrolases"/>
    <property type="match status" value="1"/>
</dbReference>
<feature type="domain" description="Nephrocystin 3-like N-terminal" evidence="6">
    <location>
        <begin position="385"/>
        <end position="554"/>
    </location>
</feature>
<dbReference type="SUPFAM" id="SSF53167">
    <property type="entry name" value="Purine and uridine phosphorylases"/>
    <property type="match status" value="1"/>
</dbReference>
<sequence>MACPPRETFQIGWICALPIEAAAAKEMLDEHFGILDVQDQNDSNTYTLGRVGKHYVVIACLPGGQYGTTSATTVANNMVRTFSKSFRIGLMVGVGGGIPSPTYDIRLGDVVISCPEGLSGGVLQYDMGKVGARGEFHRIGSLNSPPRALLTAINSLRAAELTDEPDYPGYLLKAIGRTTRTQKNFGRPQQDRLFKLEHNHPKTANNCDRCLAEWEETRSERDTSNPQTHYGVIASGNAVIKDAYTREQLRLATGALCFEMESAGLMVDFPCIVIRGICDYADMHKNKQWQGYAALAAASYAKELLEYVPIGHVSQEDLVVDKCKGLKEEIEATNRRLDRVYSQREQHYQEQKFRALTDQQQRCHQVFKIANYTEQKNINPKRAEGTCQWVSNSDEYVRWSKSCRNDLLWVSADPGCGKSVLAKSIVDDHLKKTGSEVIICHFFFKDNDEQNSLATALCAILHQFFCQRPDLLHYAIPSWEKNGERLQHEADELWRIFLIVTSAETSCKTVCVLDALDECCDPDQGRLIEKLESFYCQSHSSTQEKWLRFLVTSRPYNHIQYQFRVIMDSFPCLHLKGEEENDRIHAEIDLVVKVRVRELAKLARLPSAIEQQLEERLLQMDHRTYLWLHLAIEDIQETFKNSLRPAKESIRLIPTSVNAAYRNLLSRVPLKQIGTVVKILRIILASRRPLTIREMAMALGIAISPYSKTAAEAGLDPNNLDKKIRQLCGLFVFTNNSKIYLIHQTAREFLLRTETADYLFSGYSFSSNAIEGQMAGVCLRYLWMEDLENNEAYKCSNSGSFLEYSAVYWPDHVRNSTSALDSEENELLYQLYNTTTERFSLWFPLFWRAMGPYGAPTMNGIHLAAFNGHLEVIQRQLSEDETILDIADSTGSCPLKWASFNGHHDVVQLMLNYCADVNTPDSDHGTILHAACIGGHDKVVQVLLDSGAKIDTDVEGFGTALQVACDRGYDKIVQILLESGVEINTPDGYYGSALQIACLGGDDKIVQMLLDGGADTNTWNAWCDEFEYGSALQAACFNGHDKIVMMLLENGANVSAQGGKYGTALHAACDRGHSKVVQMLLGGGANIDTGGGYYGTALQTACFRGHDNIKITDLMLMGKIGKCSTALQITCGCRSDKIVRMLLNHGANVNIRPEDHGTALQVAPGCGHNKIIQMLPEGQVELNSKSRRYENAL</sequence>
<name>A0A9W9PXM0_9EURO</name>
<proteinExistence type="predicted"/>